<protein>
    <recommendedName>
        <fullName evidence="1">FPL domain-containing protein</fullName>
    </recommendedName>
</protein>
<accession>A0A8S1QSR2</accession>
<dbReference type="OrthoDB" id="294052at2759"/>
<gene>
    <name evidence="2" type="ORF">PSON_ATCC_30995.1.T1180158</name>
</gene>
<reference evidence="2" key="1">
    <citation type="submission" date="2021-01" db="EMBL/GenBank/DDBJ databases">
        <authorList>
            <consortium name="Genoscope - CEA"/>
            <person name="William W."/>
        </authorList>
    </citation>
    <scope>NUCLEOTIDE SEQUENCE</scope>
</reference>
<dbReference type="Proteomes" id="UP000692954">
    <property type="component" value="Unassembled WGS sequence"/>
</dbReference>
<proteinExistence type="predicted"/>
<keyword evidence="3" id="KW-1185">Reference proteome</keyword>
<comment type="caution">
    <text evidence="2">The sequence shown here is derived from an EMBL/GenBank/DDBJ whole genome shotgun (WGS) entry which is preliminary data.</text>
</comment>
<name>A0A8S1QSR2_9CILI</name>
<evidence type="ECO:0000259" key="1">
    <source>
        <dbReference type="Pfam" id="PF09758"/>
    </source>
</evidence>
<dbReference type="AlphaFoldDB" id="A0A8S1QSR2"/>
<feature type="domain" description="FPL" evidence="1">
    <location>
        <begin position="5"/>
        <end position="81"/>
    </location>
</feature>
<dbReference type="InterPro" id="IPR019155">
    <property type="entry name" value="CLEC16A/TT9_N"/>
</dbReference>
<organism evidence="2 3">
    <name type="scientific">Paramecium sonneborni</name>
    <dbReference type="NCBI Taxonomy" id="65129"/>
    <lineage>
        <taxon>Eukaryota</taxon>
        <taxon>Sar</taxon>
        <taxon>Alveolata</taxon>
        <taxon>Ciliophora</taxon>
        <taxon>Intramacronucleata</taxon>
        <taxon>Oligohymenophorea</taxon>
        <taxon>Peniculida</taxon>
        <taxon>Parameciidae</taxon>
        <taxon>Paramecium</taxon>
    </lineage>
</organism>
<evidence type="ECO:0000313" key="3">
    <source>
        <dbReference type="Proteomes" id="UP000692954"/>
    </source>
</evidence>
<evidence type="ECO:0000313" key="2">
    <source>
        <dbReference type="EMBL" id="CAD8118796.1"/>
    </source>
</evidence>
<dbReference type="Pfam" id="PF09758">
    <property type="entry name" value="FPL"/>
    <property type="match status" value="1"/>
</dbReference>
<dbReference type="EMBL" id="CAJJDN010000118">
    <property type="protein sequence ID" value="CAD8118796.1"/>
    <property type="molecule type" value="Genomic_DNA"/>
</dbReference>
<sequence length="84" mass="10204">MNQSIRKIVHYPIKGDNELYKQIFEQFMEIDILNRLYDILQQKLCNHSLIKEIFEQVVSLLIKVKEITNKNYLLSHFTHNHINY</sequence>